<feature type="transmembrane region" description="Helical" evidence="1">
    <location>
        <begin position="12"/>
        <end position="31"/>
    </location>
</feature>
<keyword evidence="1" id="KW-0472">Membrane</keyword>
<evidence type="ECO:0000256" key="1">
    <source>
        <dbReference type="SAM" id="Phobius"/>
    </source>
</evidence>
<organism evidence="2 3">
    <name type="scientific">Roseovarius litoreus</name>
    <dbReference type="NCBI Taxonomy" id="1155722"/>
    <lineage>
        <taxon>Bacteria</taxon>
        <taxon>Pseudomonadati</taxon>
        <taxon>Pseudomonadota</taxon>
        <taxon>Alphaproteobacteria</taxon>
        <taxon>Rhodobacterales</taxon>
        <taxon>Roseobacteraceae</taxon>
        <taxon>Roseovarius</taxon>
    </lineage>
</organism>
<dbReference type="AlphaFoldDB" id="A0A1M7C8X5"/>
<dbReference type="Proteomes" id="UP000322545">
    <property type="component" value="Unassembled WGS sequence"/>
</dbReference>
<feature type="transmembrane region" description="Helical" evidence="1">
    <location>
        <begin position="37"/>
        <end position="55"/>
    </location>
</feature>
<sequence>MTTLIAKTKTALLNATLFAIGLFMVGLGFAFVGTIALFGIVAVGVAMIASLFVTLEPPKATDAETVS</sequence>
<dbReference type="EMBL" id="FRCB01000002">
    <property type="protein sequence ID" value="SHL63640.1"/>
    <property type="molecule type" value="Genomic_DNA"/>
</dbReference>
<gene>
    <name evidence="2" type="ORF">SAMN05443432_10274</name>
</gene>
<dbReference type="RefSeq" id="WP_149778461.1">
    <property type="nucleotide sequence ID" value="NZ_FRCB01000002.1"/>
</dbReference>
<reference evidence="2 3" key="1">
    <citation type="submission" date="2016-11" db="EMBL/GenBank/DDBJ databases">
        <authorList>
            <person name="Varghese N."/>
            <person name="Submissions S."/>
        </authorList>
    </citation>
    <scope>NUCLEOTIDE SEQUENCE [LARGE SCALE GENOMIC DNA]</scope>
    <source>
        <strain evidence="2 3">DSM 28249</strain>
    </source>
</reference>
<proteinExistence type="predicted"/>
<evidence type="ECO:0000313" key="3">
    <source>
        <dbReference type="Proteomes" id="UP000322545"/>
    </source>
</evidence>
<keyword evidence="3" id="KW-1185">Reference proteome</keyword>
<keyword evidence="1" id="KW-1133">Transmembrane helix</keyword>
<evidence type="ECO:0000313" key="2">
    <source>
        <dbReference type="EMBL" id="SHL63640.1"/>
    </source>
</evidence>
<keyword evidence="1" id="KW-0812">Transmembrane</keyword>
<protein>
    <submittedName>
        <fullName evidence="2">Uncharacterized protein</fullName>
    </submittedName>
</protein>
<name>A0A1M7C8X5_9RHOB</name>
<accession>A0A1M7C8X5</accession>